<name>A0A8I1Y8F5_BRAEL</name>
<evidence type="ECO:0000313" key="4">
    <source>
        <dbReference type="Proteomes" id="UP001565471"/>
    </source>
</evidence>
<evidence type="ECO:0000313" key="3">
    <source>
        <dbReference type="Proteomes" id="UP000673383"/>
    </source>
</evidence>
<gene>
    <name evidence="2" type="ORF">ABIF29_009504</name>
    <name evidence="1" type="ORF">JOH49_001716</name>
</gene>
<proteinExistence type="predicted"/>
<organism evidence="1 3">
    <name type="scientific">Bradyrhizobium elkanii</name>
    <dbReference type="NCBI Taxonomy" id="29448"/>
    <lineage>
        <taxon>Bacteria</taxon>
        <taxon>Pseudomonadati</taxon>
        <taxon>Pseudomonadota</taxon>
        <taxon>Alphaproteobacteria</taxon>
        <taxon>Hyphomicrobiales</taxon>
        <taxon>Nitrobacteraceae</taxon>
        <taxon>Bradyrhizobium</taxon>
    </lineage>
</organism>
<sequence length="32" mass="3520">MVRLATDVDVWRRRAMAVLDSGGDFNAVVIDA</sequence>
<dbReference type="Proteomes" id="UP000673383">
    <property type="component" value="Unassembled WGS sequence"/>
</dbReference>
<accession>A0A8I1Y8F5</accession>
<dbReference type="EMBL" id="JAFICZ010000001">
    <property type="protein sequence ID" value="MBP1291963.1"/>
    <property type="molecule type" value="Genomic_DNA"/>
</dbReference>
<evidence type="ECO:0000313" key="1">
    <source>
        <dbReference type="EMBL" id="MBP1291963.1"/>
    </source>
</evidence>
<dbReference type="EMBL" id="JBGBZA010000002">
    <property type="protein sequence ID" value="MEY9322705.1"/>
    <property type="molecule type" value="Genomic_DNA"/>
</dbReference>
<reference evidence="1" key="1">
    <citation type="submission" date="2021-02" db="EMBL/GenBank/DDBJ databases">
        <title>Genomic Encyclopedia of Type Strains, Phase IV (KMG-V): Genome sequencing to study the core and pangenomes of soil and plant-associated prokaryotes.</title>
        <authorList>
            <person name="Whitman W."/>
        </authorList>
    </citation>
    <scope>NUCLEOTIDE SEQUENCE</scope>
    <source>
        <strain evidence="1">USDA 406</strain>
    </source>
</reference>
<evidence type="ECO:0000313" key="2">
    <source>
        <dbReference type="EMBL" id="MEY9322705.1"/>
    </source>
</evidence>
<keyword evidence="4" id="KW-1185">Reference proteome</keyword>
<dbReference type="Proteomes" id="UP001565471">
    <property type="component" value="Unassembled WGS sequence"/>
</dbReference>
<dbReference type="AlphaFoldDB" id="A0A8I1Y8F5"/>
<protein>
    <submittedName>
        <fullName evidence="1">Uncharacterized protein</fullName>
    </submittedName>
</protein>
<reference evidence="2 4" key="2">
    <citation type="submission" date="2024-07" db="EMBL/GenBank/DDBJ databases">
        <title>Genomic Encyclopedia of Type Strains, Phase V (KMG-V): Genome sequencing to study the core and pangenomes of soil and plant-associated prokaryotes.</title>
        <authorList>
            <person name="Whitman W."/>
        </authorList>
    </citation>
    <scope>NUCLEOTIDE SEQUENCE [LARGE SCALE GENOMIC DNA]</scope>
    <source>
        <strain evidence="2 4">USDA 415</strain>
    </source>
</reference>
<comment type="caution">
    <text evidence="1">The sequence shown here is derived from an EMBL/GenBank/DDBJ whole genome shotgun (WGS) entry which is preliminary data.</text>
</comment>